<dbReference type="InterPro" id="IPR001845">
    <property type="entry name" value="HTH_ArsR_DNA-bd_dom"/>
</dbReference>
<dbReference type="EMBL" id="QGTW01000002">
    <property type="protein sequence ID" value="PWW31449.1"/>
    <property type="molecule type" value="Genomic_DNA"/>
</dbReference>
<evidence type="ECO:0000259" key="2">
    <source>
        <dbReference type="PROSITE" id="PS50987"/>
    </source>
</evidence>
<comment type="caution">
    <text evidence="3">The sequence shown here is derived from an EMBL/GenBank/DDBJ whole genome shotgun (WGS) entry which is preliminary data.</text>
</comment>
<accession>A0A2V3A6Q3</accession>
<dbReference type="InterPro" id="IPR011991">
    <property type="entry name" value="ArsR-like_HTH"/>
</dbReference>
<dbReference type="CDD" id="cd00090">
    <property type="entry name" value="HTH_ARSR"/>
    <property type="match status" value="1"/>
</dbReference>
<dbReference type="SUPFAM" id="SSF46785">
    <property type="entry name" value="Winged helix' DNA-binding domain"/>
    <property type="match status" value="1"/>
</dbReference>
<dbReference type="SMART" id="SM00418">
    <property type="entry name" value="HTH_ARSR"/>
    <property type="match status" value="1"/>
</dbReference>
<dbReference type="Pfam" id="PF01022">
    <property type="entry name" value="HTH_5"/>
    <property type="match status" value="1"/>
</dbReference>
<evidence type="ECO:0000313" key="4">
    <source>
        <dbReference type="Proteomes" id="UP000247150"/>
    </source>
</evidence>
<dbReference type="GO" id="GO:0003700">
    <property type="term" value="F:DNA-binding transcription factor activity"/>
    <property type="evidence" value="ECO:0007669"/>
    <property type="project" value="InterPro"/>
</dbReference>
<dbReference type="InterPro" id="IPR036388">
    <property type="entry name" value="WH-like_DNA-bd_sf"/>
</dbReference>
<protein>
    <submittedName>
        <fullName evidence="3">ArsR family transcriptional regulator</fullName>
    </submittedName>
</protein>
<gene>
    <name evidence="3" type="ORF">DFO73_102448</name>
</gene>
<dbReference type="RefSeq" id="WP_110063978.1">
    <property type="nucleotide sequence ID" value="NZ_QGTW01000002.1"/>
</dbReference>
<feature type="domain" description="HTH arsR-type" evidence="2">
    <location>
        <begin position="1"/>
        <end position="95"/>
    </location>
</feature>
<dbReference type="InterPro" id="IPR016943">
    <property type="entry name" value="UCP030050_HTH"/>
</dbReference>
<dbReference type="OrthoDB" id="9781958at2"/>
<evidence type="ECO:0000256" key="1">
    <source>
        <dbReference type="ARBA" id="ARBA00023125"/>
    </source>
</evidence>
<evidence type="ECO:0000313" key="3">
    <source>
        <dbReference type="EMBL" id="PWW31449.1"/>
    </source>
</evidence>
<dbReference type="PROSITE" id="PS50987">
    <property type="entry name" value="HTH_ARSR_2"/>
    <property type="match status" value="1"/>
</dbReference>
<dbReference type="Gene3D" id="1.10.10.10">
    <property type="entry name" value="Winged helix-like DNA-binding domain superfamily/Winged helix DNA-binding domain"/>
    <property type="match status" value="1"/>
</dbReference>
<dbReference type="PANTHER" id="PTHR38600:SF1">
    <property type="entry name" value="TRANSCRIPTIONAL REGULATORY PROTEIN"/>
    <property type="match status" value="1"/>
</dbReference>
<dbReference type="InterPro" id="IPR036390">
    <property type="entry name" value="WH_DNA-bd_sf"/>
</dbReference>
<dbReference type="AlphaFoldDB" id="A0A2V3A6Q3"/>
<reference evidence="3 4" key="1">
    <citation type="submission" date="2018-05" db="EMBL/GenBank/DDBJ databases">
        <title>Freshwater and sediment microbial communities from various areas in North America, analyzing microbe dynamics in response to fracking.</title>
        <authorList>
            <person name="Lamendella R."/>
        </authorList>
    </citation>
    <scope>NUCLEOTIDE SEQUENCE [LARGE SCALE GENOMIC DNA]</scope>
    <source>
        <strain evidence="3 4">15_TX</strain>
    </source>
</reference>
<dbReference type="GO" id="GO:0003677">
    <property type="term" value="F:DNA binding"/>
    <property type="evidence" value="ECO:0007669"/>
    <property type="project" value="UniProtKB-KW"/>
</dbReference>
<dbReference type="PIRSF" id="PIRSF030050">
    <property type="entry name" value="UCP030050_HTH"/>
    <property type="match status" value="1"/>
</dbReference>
<organism evidence="3 4">
    <name type="scientific">Cytobacillus oceanisediminis</name>
    <dbReference type="NCBI Taxonomy" id="665099"/>
    <lineage>
        <taxon>Bacteria</taxon>
        <taxon>Bacillati</taxon>
        <taxon>Bacillota</taxon>
        <taxon>Bacilli</taxon>
        <taxon>Bacillales</taxon>
        <taxon>Bacillaceae</taxon>
        <taxon>Cytobacillus</taxon>
    </lineage>
</organism>
<dbReference type="Proteomes" id="UP000247150">
    <property type="component" value="Unassembled WGS sequence"/>
</dbReference>
<name>A0A2V3A6Q3_9BACI</name>
<keyword evidence="1" id="KW-0238">DNA-binding</keyword>
<dbReference type="PANTHER" id="PTHR38600">
    <property type="entry name" value="TRANSCRIPTIONAL REGULATORY PROTEIN"/>
    <property type="match status" value="1"/>
</dbReference>
<sequence length="304" mass="34669">MNLHLSEQSLPVFEALASKVRIKMVHLLAEKPLNVKELAQSLDLSSAIMTMHVKKLEKAGIITTEMVRGKAGAQKRCILRVEKLEVIFPSKEREQKKFHETEVSVGHYTDIQVEPTCGLATTEKIIGEFDEPRYFLHSERMNAKILWFGKGHVEYKLPNFLLKNQDPNELEISLELSSEAPFTNSNWPSDIYFYLNGVLLGKWTSPGDFGDSRGKLTPAWWPSDVNQYGLLKRLRVAAEGTYMDGMKISEVSLGDVDIREKQWDFRIAVQEDSENVGGVTLFGAGFGNYNQDILFRLYYDEKRD</sequence>
<proteinExistence type="predicted"/>